<gene>
    <name evidence="1" type="ORF">ASZ90_006113</name>
</gene>
<evidence type="ECO:0000313" key="1">
    <source>
        <dbReference type="EMBL" id="KUG24108.1"/>
    </source>
</evidence>
<name>A0A0W8FTD4_9ZZZZ</name>
<accession>A0A0W8FTD4</accession>
<organism evidence="1">
    <name type="scientific">hydrocarbon metagenome</name>
    <dbReference type="NCBI Taxonomy" id="938273"/>
    <lineage>
        <taxon>unclassified sequences</taxon>
        <taxon>metagenomes</taxon>
        <taxon>ecological metagenomes</taxon>
    </lineage>
</organism>
<protein>
    <submittedName>
        <fullName evidence="1">Uncharacterized protein</fullName>
    </submittedName>
</protein>
<sequence length="38" mass="4578">MVLTIINYDYFSSDIYMSLRGDKFLCLFPGKKNFSFFR</sequence>
<proteinExistence type="predicted"/>
<dbReference type="EMBL" id="LNQE01000863">
    <property type="protein sequence ID" value="KUG24108.1"/>
    <property type="molecule type" value="Genomic_DNA"/>
</dbReference>
<comment type="caution">
    <text evidence="1">The sequence shown here is derived from an EMBL/GenBank/DDBJ whole genome shotgun (WGS) entry which is preliminary data.</text>
</comment>
<reference evidence="1" key="1">
    <citation type="journal article" date="2015" name="Proc. Natl. Acad. Sci. U.S.A.">
        <title>Networks of energetic and metabolic interactions define dynamics in microbial communities.</title>
        <authorList>
            <person name="Embree M."/>
            <person name="Liu J.K."/>
            <person name="Al-Bassam M.M."/>
            <person name="Zengler K."/>
        </authorList>
    </citation>
    <scope>NUCLEOTIDE SEQUENCE</scope>
</reference>
<dbReference type="AlphaFoldDB" id="A0A0W8FTD4"/>